<sequence length="57" mass="6678">MRALFWILLIVSSNCWEQTWKEFNPTLGKTIDLSREGEKAFIKGLENDELIDGKDNY</sequence>
<evidence type="ECO:0000313" key="4">
    <source>
        <dbReference type="Proteomes" id="UP001217776"/>
    </source>
</evidence>
<dbReference type="AlphaFoldDB" id="A0A0P0FB24"/>
<dbReference type="RefSeq" id="WP_008767623.1">
    <property type="nucleotide sequence ID" value="NZ_BAABXH010000003.1"/>
</dbReference>
<evidence type="ECO:0000313" key="3">
    <source>
        <dbReference type="Proteomes" id="UP000095541"/>
    </source>
</evidence>
<reference evidence="1 3" key="1">
    <citation type="submission" date="2015-09" db="EMBL/GenBank/DDBJ databases">
        <authorList>
            <consortium name="Pathogen Informatics"/>
        </authorList>
    </citation>
    <scope>NUCLEOTIDE SEQUENCE [LARGE SCALE GENOMIC DNA]</scope>
    <source>
        <strain evidence="1 3">2789STDY5834945</strain>
    </source>
</reference>
<gene>
    <name evidence="1" type="ORF">ERS852557_04910</name>
    <name evidence="2" type="ORF">PO127_15525</name>
</gene>
<name>A0A0P0FB24_BACT4</name>
<dbReference type="EMBL" id="JAQNVG010000026">
    <property type="protein sequence ID" value="MDC2237151.1"/>
    <property type="molecule type" value="Genomic_DNA"/>
</dbReference>
<evidence type="ECO:0000313" key="1">
    <source>
        <dbReference type="EMBL" id="CUQ47629.1"/>
    </source>
</evidence>
<dbReference type="EMBL" id="CZBI01000014">
    <property type="protein sequence ID" value="CUQ47629.1"/>
    <property type="molecule type" value="Genomic_DNA"/>
</dbReference>
<evidence type="ECO:0000313" key="2">
    <source>
        <dbReference type="EMBL" id="MDC2237151.1"/>
    </source>
</evidence>
<reference evidence="2" key="2">
    <citation type="submission" date="2022-10" db="EMBL/GenBank/DDBJ databases">
        <title>Human gut microbiome strain richness.</title>
        <authorList>
            <person name="Chen-Liaw A."/>
        </authorList>
    </citation>
    <scope>NUCLEOTIDE SEQUENCE</scope>
    <source>
        <strain evidence="2">1001283st1_A3_1001283B150304_161114</strain>
    </source>
</reference>
<accession>A0A0P0FB24</accession>
<accession>I0PZ84</accession>
<dbReference type="GeneID" id="60924605"/>
<dbReference type="Proteomes" id="UP000095541">
    <property type="component" value="Unassembled WGS sequence"/>
</dbReference>
<proteinExistence type="predicted"/>
<organism evidence="2 4">
    <name type="scientific">Bacteroides thetaiotaomicron</name>
    <dbReference type="NCBI Taxonomy" id="818"/>
    <lineage>
        <taxon>Bacteria</taxon>
        <taxon>Pseudomonadati</taxon>
        <taxon>Bacteroidota</taxon>
        <taxon>Bacteroidia</taxon>
        <taxon>Bacteroidales</taxon>
        <taxon>Bacteroidaceae</taxon>
        <taxon>Bacteroides</taxon>
    </lineage>
</organism>
<dbReference type="KEGG" id="btho:Btheta7330_04875"/>
<protein>
    <submittedName>
        <fullName evidence="2">Uncharacterized protein</fullName>
    </submittedName>
</protein>
<dbReference type="Proteomes" id="UP001217776">
    <property type="component" value="Unassembled WGS sequence"/>
</dbReference>